<evidence type="ECO:0000313" key="11">
    <source>
        <dbReference type="EMBL" id="NIR75227.1"/>
    </source>
</evidence>
<dbReference type="AlphaFoldDB" id="A0AAE5CB24"/>
<evidence type="ECO:0000256" key="3">
    <source>
        <dbReference type="ARBA" id="ARBA00022516"/>
    </source>
</evidence>
<dbReference type="PIRSF" id="PIRSF002465">
    <property type="entry name" value="Phsphlp_syn_PlsX"/>
    <property type="match status" value="1"/>
</dbReference>
<keyword evidence="4 10" id="KW-0808">Transferase</keyword>
<comment type="catalytic activity">
    <reaction evidence="1 10">
        <text>a fatty acyl-[ACP] + phosphate = an acyl phosphate + holo-[ACP]</text>
        <dbReference type="Rhea" id="RHEA:42292"/>
        <dbReference type="Rhea" id="RHEA-COMP:9685"/>
        <dbReference type="Rhea" id="RHEA-COMP:14125"/>
        <dbReference type="ChEBI" id="CHEBI:43474"/>
        <dbReference type="ChEBI" id="CHEBI:59918"/>
        <dbReference type="ChEBI" id="CHEBI:64479"/>
        <dbReference type="ChEBI" id="CHEBI:138651"/>
        <dbReference type="EC" id="2.3.1.274"/>
    </reaction>
</comment>
<evidence type="ECO:0000256" key="2">
    <source>
        <dbReference type="ARBA" id="ARBA00022490"/>
    </source>
</evidence>
<dbReference type="PANTHER" id="PTHR30100:SF1">
    <property type="entry name" value="PHOSPHATE ACYLTRANSFERASE"/>
    <property type="match status" value="1"/>
</dbReference>
<sequence>MRIALDVMGGDNAPAAPVLGGVEALDQLEAEFELLLVGDTEAIERELDGRDVDRDRLRIIAASETIEMDEAPVEAVRRKRDSSICRGIELQARGEADAFVSAGSTGAVLAASMLSLGTLPGLDRAGLGALLPTAGPHPTLLIDVGANADCRSQDLERFAHLGHVYVQAVEGRPNPRVGLLNMGGEAGKGDRLSQETYRLLERGRLNFAGNVEGHDILSGDYDVVVCGGFAGNIVLKFYESVADHLARRVSLSAAGSAALIDLTRVCDVLDYAAQGGAPLLGVDGVTIVCHGDSPPRAIRNAVRVAVTAVENDMVERLKREFSGLAEAKA</sequence>
<evidence type="ECO:0000313" key="12">
    <source>
        <dbReference type="Proteomes" id="UP000702544"/>
    </source>
</evidence>
<keyword evidence="5 10" id="KW-0443">Lipid metabolism</keyword>
<reference evidence="11 12" key="1">
    <citation type="submission" date="2020-01" db="EMBL/GenBank/DDBJ databases">
        <title>Genomes assembled from Gulf of Kutch pelagic sediment metagenomes.</title>
        <authorList>
            <person name="Chandrashekar M."/>
            <person name="Mahajan M.S."/>
            <person name="Dave K.J."/>
            <person name="Vatsa P."/>
            <person name="Nathani N.M."/>
        </authorList>
    </citation>
    <scope>NUCLEOTIDE SEQUENCE [LARGE SCALE GENOMIC DNA]</scope>
    <source>
        <strain evidence="11">KS3-K002</strain>
    </source>
</reference>
<keyword evidence="11" id="KW-0012">Acyltransferase</keyword>
<dbReference type="Proteomes" id="UP000702544">
    <property type="component" value="Unassembled WGS sequence"/>
</dbReference>
<dbReference type="GO" id="GO:0043811">
    <property type="term" value="F:phosphate:acyl-[acyl carrier protein] acyltransferase activity"/>
    <property type="evidence" value="ECO:0007669"/>
    <property type="project" value="UniProtKB-UniRule"/>
</dbReference>
<evidence type="ECO:0000256" key="10">
    <source>
        <dbReference type="HAMAP-Rule" id="MF_00019"/>
    </source>
</evidence>
<comment type="caution">
    <text evidence="11">The sequence shown here is derived from an EMBL/GenBank/DDBJ whole genome shotgun (WGS) entry which is preliminary data.</text>
</comment>
<evidence type="ECO:0000256" key="9">
    <source>
        <dbReference type="ARBA" id="ARBA00046608"/>
    </source>
</evidence>
<protein>
    <recommendedName>
        <fullName evidence="8 10">Phosphate acyltransferase</fullName>
        <ecNumber evidence="8 10">2.3.1.274</ecNumber>
    </recommendedName>
    <alternativeName>
        <fullName evidence="10">Acyl-ACP phosphotransacylase</fullName>
    </alternativeName>
    <alternativeName>
        <fullName evidence="10">Acyl-[acyl-carrier-protein]--phosphate acyltransferase</fullName>
    </alternativeName>
    <alternativeName>
        <fullName evidence="10">Phosphate-acyl-ACP acyltransferase</fullName>
    </alternativeName>
</protein>
<gene>
    <name evidence="10 11" type="primary">plsX</name>
    <name evidence="11" type="ORF">GWO12_08960</name>
</gene>
<dbReference type="InterPro" id="IPR012281">
    <property type="entry name" value="Phospholipid_synth_PlsX-like"/>
</dbReference>
<evidence type="ECO:0000256" key="5">
    <source>
        <dbReference type="ARBA" id="ARBA00023098"/>
    </source>
</evidence>
<keyword evidence="6 10" id="KW-0594">Phospholipid biosynthesis</keyword>
<dbReference type="GO" id="GO:0006633">
    <property type="term" value="P:fatty acid biosynthetic process"/>
    <property type="evidence" value="ECO:0007669"/>
    <property type="project" value="UniProtKB-UniRule"/>
</dbReference>
<comment type="subunit">
    <text evidence="9 10">Homodimer. Probably interacts with PlsY.</text>
</comment>
<dbReference type="GO" id="GO:0008654">
    <property type="term" value="P:phospholipid biosynthetic process"/>
    <property type="evidence" value="ECO:0007669"/>
    <property type="project" value="UniProtKB-KW"/>
</dbReference>
<comment type="similarity">
    <text evidence="10">Belongs to the PlsX family.</text>
</comment>
<keyword evidence="7 10" id="KW-1208">Phospholipid metabolism</keyword>
<dbReference type="EC" id="2.3.1.274" evidence="8 10"/>
<evidence type="ECO:0000256" key="8">
    <source>
        <dbReference type="ARBA" id="ARBA00024069"/>
    </source>
</evidence>
<evidence type="ECO:0000256" key="4">
    <source>
        <dbReference type="ARBA" id="ARBA00022679"/>
    </source>
</evidence>
<dbReference type="Gene3D" id="3.40.718.10">
    <property type="entry name" value="Isopropylmalate Dehydrogenase"/>
    <property type="match status" value="1"/>
</dbReference>
<dbReference type="SUPFAM" id="SSF53659">
    <property type="entry name" value="Isocitrate/Isopropylmalate dehydrogenase-like"/>
    <property type="match status" value="1"/>
</dbReference>
<dbReference type="Pfam" id="PF02504">
    <property type="entry name" value="FA_synthesis"/>
    <property type="match status" value="1"/>
</dbReference>
<evidence type="ECO:0000256" key="7">
    <source>
        <dbReference type="ARBA" id="ARBA00023264"/>
    </source>
</evidence>
<dbReference type="HAMAP" id="MF_00019">
    <property type="entry name" value="PlsX"/>
    <property type="match status" value="1"/>
</dbReference>
<keyword evidence="2 10" id="KW-0963">Cytoplasm</keyword>
<name>A0AAE5CB24_9BACT</name>
<organism evidence="11 12">
    <name type="scientific">Candidatus Kutchimonas denitrificans</name>
    <dbReference type="NCBI Taxonomy" id="3056748"/>
    <lineage>
        <taxon>Bacteria</taxon>
        <taxon>Pseudomonadati</taxon>
        <taxon>Gemmatimonadota</taxon>
        <taxon>Gemmatimonadia</taxon>
        <taxon>Candidatus Palauibacterales</taxon>
        <taxon>Candidatus Palauibacteraceae</taxon>
        <taxon>Candidatus Kutchimonas</taxon>
    </lineage>
</organism>
<evidence type="ECO:0000256" key="6">
    <source>
        <dbReference type="ARBA" id="ARBA00023209"/>
    </source>
</evidence>
<evidence type="ECO:0000256" key="1">
    <source>
        <dbReference type="ARBA" id="ARBA00001232"/>
    </source>
</evidence>
<dbReference type="EMBL" id="JAACAK010000067">
    <property type="protein sequence ID" value="NIR75227.1"/>
    <property type="molecule type" value="Genomic_DNA"/>
</dbReference>
<dbReference type="GO" id="GO:0005737">
    <property type="term" value="C:cytoplasm"/>
    <property type="evidence" value="ECO:0007669"/>
    <property type="project" value="UniProtKB-SubCell"/>
</dbReference>
<dbReference type="PANTHER" id="PTHR30100">
    <property type="entry name" value="FATTY ACID/PHOSPHOLIPID SYNTHESIS PROTEIN PLSX"/>
    <property type="match status" value="1"/>
</dbReference>
<comment type="pathway">
    <text evidence="10">Lipid metabolism; phospholipid metabolism.</text>
</comment>
<proteinExistence type="inferred from homology"/>
<keyword evidence="3 10" id="KW-0444">Lipid biosynthesis</keyword>
<accession>A0AAE5CB24</accession>
<dbReference type="NCBIfam" id="TIGR00182">
    <property type="entry name" value="plsX"/>
    <property type="match status" value="1"/>
</dbReference>
<comment type="function">
    <text evidence="10">Catalyzes the reversible formation of acyl-phosphate (acyl-PO(4)) from acyl-[acyl-carrier-protein] (acyl-ACP). This enzyme utilizes acyl-ACP as fatty acyl donor, but not acyl-CoA.</text>
</comment>
<comment type="subcellular location">
    <subcellularLocation>
        <location evidence="10">Cytoplasm</location>
    </subcellularLocation>
    <text evidence="10">Associated with the membrane possibly through PlsY.</text>
</comment>
<dbReference type="InterPro" id="IPR003664">
    <property type="entry name" value="FA_synthesis"/>
</dbReference>